<dbReference type="RefSeq" id="WP_344114551.1">
    <property type="nucleotide sequence ID" value="NZ_BAAANE010000009.1"/>
</dbReference>
<organism evidence="1 2">
    <name type="scientific">Kribbella alba</name>
    <dbReference type="NCBI Taxonomy" id="190197"/>
    <lineage>
        <taxon>Bacteria</taxon>
        <taxon>Bacillati</taxon>
        <taxon>Actinomycetota</taxon>
        <taxon>Actinomycetes</taxon>
        <taxon>Propionibacteriales</taxon>
        <taxon>Kribbellaceae</taxon>
        <taxon>Kribbella</taxon>
    </lineage>
</organism>
<dbReference type="Proteomes" id="UP001501319">
    <property type="component" value="Unassembled WGS sequence"/>
</dbReference>
<gene>
    <name evidence="1" type="ORF">GCM10009744_50580</name>
</gene>
<evidence type="ECO:0000313" key="1">
    <source>
        <dbReference type="EMBL" id="GAA1652555.1"/>
    </source>
</evidence>
<dbReference type="EMBL" id="BAAANE010000009">
    <property type="protein sequence ID" value="GAA1652555.1"/>
    <property type="molecule type" value="Genomic_DNA"/>
</dbReference>
<protein>
    <submittedName>
        <fullName evidence="1">Uncharacterized protein</fullName>
    </submittedName>
</protein>
<reference evidence="2" key="1">
    <citation type="journal article" date="2019" name="Int. J. Syst. Evol. Microbiol.">
        <title>The Global Catalogue of Microorganisms (GCM) 10K type strain sequencing project: providing services to taxonomists for standard genome sequencing and annotation.</title>
        <authorList>
            <consortium name="The Broad Institute Genomics Platform"/>
            <consortium name="The Broad Institute Genome Sequencing Center for Infectious Disease"/>
            <person name="Wu L."/>
            <person name="Ma J."/>
        </authorList>
    </citation>
    <scope>NUCLEOTIDE SEQUENCE [LARGE SCALE GENOMIC DNA]</scope>
    <source>
        <strain evidence="2">JCM 14306</strain>
    </source>
</reference>
<comment type="caution">
    <text evidence="1">The sequence shown here is derived from an EMBL/GenBank/DDBJ whole genome shotgun (WGS) entry which is preliminary data.</text>
</comment>
<proteinExistence type="predicted"/>
<keyword evidence="2" id="KW-1185">Reference proteome</keyword>
<sequence>MPISSDEATAIAEGIGRARGLRPGQLPDGAQFAEGLNGMEECAGFIDQVGQPNAPFPLTKYVPLPVVESAGGGHHG</sequence>
<accession>A0ABP4RH75</accession>
<evidence type="ECO:0000313" key="2">
    <source>
        <dbReference type="Proteomes" id="UP001501319"/>
    </source>
</evidence>
<name>A0ABP4RH75_9ACTN</name>